<evidence type="ECO:0000256" key="4">
    <source>
        <dbReference type="ARBA" id="ARBA00022452"/>
    </source>
</evidence>
<evidence type="ECO:0000256" key="1">
    <source>
        <dbReference type="ARBA" id="ARBA00004442"/>
    </source>
</evidence>
<gene>
    <name evidence="10" type="ORF">BECKDK2373C_GA0170839_10825</name>
</gene>
<evidence type="ECO:0000256" key="3">
    <source>
        <dbReference type="ARBA" id="ARBA00022448"/>
    </source>
</evidence>
<evidence type="ECO:0000259" key="9">
    <source>
        <dbReference type="PROSITE" id="PS51779"/>
    </source>
</evidence>
<evidence type="ECO:0000256" key="2">
    <source>
        <dbReference type="ARBA" id="ARBA00009055"/>
    </source>
</evidence>
<evidence type="ECO:0000256" key="5">
    <source>
        <dbReference type="ARBA" id="ARBA00022692"/>
    </source>
</evidence>
<keyword evidence="6" id="KW-0653">Protein transport</keyword>
<dbReference type="PANTHER" id="PTHR34597:SF1">
    <property type="entry name" value="HEME_HEMOPEXIN TRANSPORTER PROTEIN HUXB"/>
    <property type="match status" value="1"/>
</dbReference>
<evidence type="ECO:0000256" key="6">
    <source>
        <dbReference type="ARBA" id="ARBA00022927"/>
    </source>
</evidence>
<keyword evidence="5" id="KW-0812">Transmembrane</keyword>
<evidence type="ECO:0000313" key="10">
    <source>
        <dbReference type="EMBL" id="VFJ60517.1"/>
    </source>
</evidence>
<dbReference type="EMBL" id="CAADEY010000082">
    <property type="protein sequence ID" value="VFJ60517.1"/>
    <property type="molecule type" value="Genomic_DNA"/>
</dbReference>
<protein>
    <submittedName>
        <fullName evidence="10">Hemolysin activation/secretion protein</fullName>
    </submittedName>
</protein>
<dbReference type="PANTHER" id="PTHR34597">
    <property type="entry name" value="SLR1661 PROTEIN"/>
    <property type="match status" value="1"/>
</dbReference>
<dbReference type="InterPro" id="IPR051544">
    <property type="entry name" value="TPS_OM_transporter"/>
</dbReference>
<evidence type="ECO:0000256" key="8">
    <source>
        <dbReference type="ARBA" id="ARBA00023237"/>
    </source>
</evidence>
<comment type="similarity">
    <text evidence="2">Belongs to the TPS (TC 1.B.20) family.</text>
</comment>
<comment type="subcellular location">
    <subcellularLocation>
        <location evidence="1">Cell outer membrane</location>
    </subcellularLocation>
</comment>
<sequence>MGHESRIMRRNILLGWLLLVPWPGVAMGTDIPLSGQDELSVTRIRLEGNTVLDAEEIRKITAPYEDRIISARELQTLRRELTELYIARGYVNSGVIIPDQAIDDGVVRLRAMEGVLSAISVAGEPWLRKAYLIGRLSRHLSHGAEVLNVTELQTRLLLLRQDPLIEEVDAELVPTAERGQAELKLSIRETNPVDAGIDINNHLSPNVGGLQREVYLRHGNLTGWGDRVELSYAKAAGMNHLQADYRLPVGFSGTTIGVQYDRSDTRVVAEPFDLLDIKGSSDSITLDVEYPVYKVPAEEFTLGLSWKQRRNRNFLLGEAFSFSAGEREGQSRQEQWHFTQEWTRRGSERVLAAYSGFELGRDGLGGGQEPDGNFFAWRGQFQWLQRIGPLDSQLLFRGAARLTDDTLPAPEKFAIGGVDTVRGYPENVITRDNGLTTSLEWRVPVVTQPLSDILKGAGPIYLNPFIDYGRGWNVEGTGTPEPLDIYSIGLGFDWKPAGFLHLKADWAKGLRAIDRGMEYDLQDSGIHLQLMLDLM</sequence>
<evidence type="ECO:0000256" key="7">
    <source>
        <dbReference type="ARBA" id="ARBA00023136"/>
    </source>
</evidence>
<dbReference type="GO" id="GO:0098046">
    <property type="term" value="C:type V protein secretion system complex"/>
    <property type="evidence" value="ECO:0007669"/>
    <property type="project" value="TreeGrafter"/>
</dbReference>
<keyword evidence="8" id="KW-0998">Cell outer membrane</keyword>
<dbReference type="Pfam" id="PF08479">
    <property type="entry name" value="POTRA_2"/>
    <property type="match status" value="1"/>
</dbReference>
<reference evidence="10" key="1">
    <citation type="submission" date="2019-02" db="EMBL/GenBank/DDBJ databases">
        <authorList>
            <person name="Gruber-Vodicka R. H."/>
            <person name="Seah K. B. B."/>
        </authorList>
    </citation>
    <scope>NUCLEOTIDE SEQUENCE</scope>
    <source>
        <strain evidence="10">BECK_DK161</strain>
    </source>
</reference>
<dbReference type="GO" id="GO:0009279">
    <property type="term" value="C:cell outer membrane"/>
    <property type="evidence" value="ECO:0007669"/>
    <property type="project" value="UniProtKB-SubCell"/>
</dbReference>
<feature type="domain" description="POTRA" evidence="9">
    <location>
        <begin position="39"/>
        <end position="114"/>
    </location>
</feature>
<dbReference type="AlphaFoldDB" id="A0A450T2L3"/>
<keyword evidence="7" id="KW-0472">Membrane</keyword>
<dbReference type="GO" id="GO:0008320">
    <property type="term" value="F:protein transmembrane transporter activity"/>
    <property type="evidence" value="ECO:0007669"/>
    <property type="project" value="TreeGrafter"/>
</dbReference>
<name>A0A450T2L3_9GAMM</name>
<organism evidence="10">
    <name type="scientific">Candidatus Kentrum sp. DK</name>
    <dbReference type="NCBI Taxonomy" id="2126562"/>
    <lineage>
        <taxon>Bacteria</taxon>
        <taxon>Pseudomonadati</taxon>
        <taxon>Pseudomonadota</taxon>
        <taxon>Gammaproteobacteria</taxon>
        <taxon>Candidatus Kentrum</taxon>
    </lineage>
</organism>
<dbReference type="InterPro" id="IPR034746">
    <property type="entry name" value="POTRA"/>
</dbReference>
<dbReference type="PROSITE" id="PS51779">
    <property type="entry name" value="POTRA"/>
    <property type="match status" value="1"/>
</dbReference>
<keyword evidence="3" id="KW-0813">Transport</keyword>
<dbReference type="Gene3D" id="3.10.20.310">
    <property type="entry name" value="membrane protein fhac"/>
    <property type="match status" value="1"/>
</dbReference>
<proteinExistence type="inferred from homology"/>
<dbReference type="GO" id="GO:0046819">
    <property type="term" value="P:protein secretion by the type V secretion system"/>
    <property type="evidence" value="ECO:0007669"/>
    <property type="project" value="TreeGrafter"/>
</dbReference>
<keyword evidence="4" id="KW-1134">Transmembrane beta strand</keyword>
<dbReference type="Pfam" id="PF03865">
    <property type="entry name" value="ShlB"/>
    <property type="match status" value="1"/>
</dbReference>
<dbReference type="InterPro" id="IPR005565">
    <property type="entry name" value="Hemolysn_activator_HlyB_C"/>
</dbReference>
<accession>A0A450T2L3</accession>
<dbReference type="InterPro" id="IPR013686">
    <property type="entry name" value="Polypept-transport_assoc_ShlB"/>
</dbReference>
<dbReference type="Gene3D" id="2.40.160.50">
    <property type="entry name" value="membrane protein fhac: a member of the omp85/tpsb transporter family"/>
    <property type="match status" value="1"/>
</dbReference>